<feature type="region of interest" description="Disordered" evidence="16">
    <location>
        <begin position="154"/>
        <end position="175"/>
    </location>
</feature>
<evidence type="ECO:0000256" key="5">
    <source>
        <dbReference type="ARBA" id="ARBA00022679"/>
    </source>
</evidence>
<keyword evidence="6 15" id="KW-0548">Nucleotidyltransferase</keyword>
<dbReference type="Pfam" id="PF04983">
    <property type="entry name" value="RNA_pol_Rpb1_3"/>
    <property type="match status" value="1"/>
</dbReference>
<dbReference type="FunFam" id="1.10.132.30:FF:000001">
    <property type="entry name" value="DNA-directed RNA polymerase subunit"/>
    <property type="match status" value="1"/>
</dbReference>
<evidence type="ECO:0000256" key="7">
    <source>
        <dbReference type="ARBA" id="ARBA00022723"/>
    </source>
</evidence>
<dbReference type="GO" id="GO:0006369">
    <property type="term" value="P:termination of RNA polymerase II transcription"/>
    <property type="evidence" value="ECO:0007669"/>
    <property type="project" value="EnsemblFungi"/>
</dbReference>
<evidence type="ECO:0000256" key="14">
    <source>
        <dbReference type="ARBA" id="ARBA00048552"/>
    </source>
</evidence>
<evidence type="ECO:0000256" key="8">
    <source>
        <dbReference type="ARBA" id="ARBA00022737"/>
    </source>
</evidence>
<keyword evidence="7" id="KW-0479">Metal-binding</keyword>
<evidence type="ECO:0000256" key="4">
    <source>
        <dbReference type="ARBA" id="ARBA00022553"/>
    </source>
</evidence>
<dbReference type="Pfam" id="PF05001">
    <property type="entry name" value="RNA_pol_Rpb1_R"/>
    <property type="match status" value="13"/>
</dbReference>
<dbReference type="FunFam" id="2.40.40.20:FF:000019">
    <property type="entry name" value="DNA-directed RNA polymerase II subunit RPB1"/>
    <property type="match status" value="1"/>
</dbReference>
<dbReference type="Pfam" id="PF04992">
    <property type="entry name" value="RNA_pol_Rpb1_6"/>
    <property type="match status" value="1"/>
</dbReference>
<dbReference type="InterPro" id="IPR007075">
    <property type="entry name" value="RNA_pol_Rpb1_6"/>
</dbReference>
<dbReference type="InterPro" id="IPR007073">
    <property type="entry name" value="RNA_pol_Rpb1_7"/>
</dbReference>
<evidence type="ECO:0000256" key="11">
    <source>
        <dbReference type="ARBA" id="ARBA00023125"/>
    </source>
</evidence>
<keyword evidence="11" id="KW-0238">DNA-binding</keyword>
<dbReference type="Gene3D" id="3.30.1490.180">
    <property type="entry name" value="RNA polymerase ii"/>
    <property type="match status" value="1"/>
</dbReference>
<dbReference type="InterPro" id="IPR006592">
    <property type="entry name" value="RNA_pol_N"/>
</dbReference>
<dbReference type="Pfam" id="PF04997">
    <property type="entry name" value="RNA_pol_Rpb1_1"/>
    <property type="match status" value="1"/>
</dbReference>
<sequence>MVQTHGFPASSAPLKRVKWVQFGLLSPHETASMSVAKIDRPETRENDKIVPGGVLDPRMGTVDRNFKCQTCNENMTDCPGHFAHIELAKPVFHPGYLTMIKKILECVCVSCGKLKVDLESSDRLKKAQRISNRKYKFLEVWNICKAKNTCEVDETAGNPQQQDPNKAKKHNHGGCGTKQPIFRKDGLKFTMTTKAAKDDDGQAIEASTKTLNGEAVRKIFELISDEDCRLMGLSPEWARPEWMMISVMPVPPMPVRPSVTTPGAPSAEDDLTFALQSIIKSNQSLMTHEKEGSPAHVIAEFEALLQYHVATLMNNDLNGLPQSTQRRSGRALKSIRARLKGKEGRLRGNLMGKRVDFSARTVITGDPNLNIDQVGVPRSIARNLTFPETVTPFNIDRLTACVQNGPTEHPGAKYVIRDNGDRIDLKYSKRGGDLQLQYGYKVERHLMSMMGHRVKVMPYSTFRLNLSVTTPYNADFDGDEMNLHVPQTHETRAEVQELCMVPRQIVSPQKNAPCMGIVQDTLCGVRKFTKRDNFLPRDLVMNILMWVPDWDGVIPTPAILKPVPLWTGKQMMSLIIPKINIEGFHSQHPDDEKNPDMSVGDTKVIIQDGEHIAGILCKKTVGNSGGGIIHVTAMEFGPEAAKRFFHACQVVVNYWLLQNGFSIGIGDTIADEATMGNIVNAIQTAREKVRVIIQSAHDNKLKAHPGMTIRETFEADVKSELNKARDSAGKSAEKSLSEHNNARQMVIAGSKGSSVNISQMAACVGQQSVEGNRIPFGFKHRSLPHFTKDDHSPEARGFVENSYLRGLTPQEFFFHAMGGREGLIDTAVKTAETGYIQRRLVKALEDVMAQYDGTVRNSAGQVVQFCYGEDGMDGGKVEPQPFDIMNVPNKDFEKKYKVDITKPEFKLKSLAPQITAELMNDPLTQIALDEEFNQLALDRQALRTDIFPSGESRWPLPVNLKRLIANATRNFRIDRRKPVDLNPILVIQGVNTLLQKLTVVRGLDQLSVEAQQNATLLFQIMMRSTFCTRKVIDEYKLNSHAFEWLLGEIETRFNQAIVHPGEMVGTIAAQSIGEPATQMTLNTFHLAGVGSKKVTSGVPRLKEIINVATNLRTPSLSVHLTKEYNHSTTVAQQIQARVEYTNLKRMTSFTEIWYDPDPENPIEKDNGDVRDKDIMELFSVEDDDYSKYSPWVLRIGIDFVLKQGKGITMEQICTTIQNSFGGEFKCWFGDDNDSNPLILGRVVKDKDGMGDIDEEDTFLRKLENDILNDISLCGIKGIGKAFISDYKYKGLDAEGKFVQKQHYFLETNGTNFKEVLALDGVDASITTSNSIIEVFDVLGIEATRAALLNELRGVINSDGSYVNYRHLALLSDVMCQNGRIMSITRHGINRTDAGVLARCSFEETVELLFESAGNVILGQLAHIGTGSFDVLLDEELLQKAHTAYDPMQTGYANDSFVNPLGSATPYHQSGSMTPMPYSPTGGYSPGGQVAFSPSYGDKYTPIGAGSSAYNASSPSGYSPASPGFSPTSPSYSPTSPSYSPTSPSYSPTSPSYSPTSPSYSPTSPSYSPTSPSYSPTSPSYSPTSPSYSPTSPSYSPTSPSYSPTSPSYSPTSPSYSPTSPSYSPTSPSYSPTSPSYSPTSPSYSPTSPSYSPTSPSYSPTSPSYSPTSPSYSPTSPSYSPTSPSYSPTSPSYSPTSPSYSPTSPSYSPTSPSYSPSSPQYSPSSITYSPGAVTYSPANPTYSPTANGSGQSPMVCN</sequence>
<dbReference type="Gene3D" id="3.30.1360.140">
    <property type="match status" value="1"/>
</dbReference>
<dbReference type="GO" id="GO:0140463">
    <property type="term" value="F:chromatin-protein adaptor activity"/>
    <property type="evidence" value="ECO:0007669"/>
    <property type="project" value="EnsemblFungi"/>
</dbReference>
<dbReference type="FunFam" id="3.30.1490.180:FF:000001">
    <property type="entry name" value="DNA-directed RNA polymerase subunit"/>
    <property type="match status" value="1"/>
</dbReference>
<dbReference type="FunFam" id="4.10.860.120:FF:000003">
    <property type="entry name" value="DNA-directed RNA polymerase subunit"/>
    <property type="match status" value="1"/>
</dbReference>
<dbReference type="Pfam" id="PF05000">
    <property type="entry name" value="RNA_pol_Rpb1_4"/>
    <property type="match status" value="1"/>
</dbReference>
<dbReference type="GO" id="GO:0019985">
    <property type="term" value="P:translesion synthesis"/>
    <property type="evidence" value="ECO:0007669"/>
    <property type="project" value="EnsemblFungi"/>
</dbReference>
<dbReference type="EC" id="2.7.7.6" evidence="15"/>
<keyword evidence="9" id="KW-0862">Zinc</keyword>
<evidence type="ECO:0000259" key="17">
    <source>
        <dbReference type="SMART" id="SM00663"/>
    </source>
</evidence>
<dbReference type="InterPro" id="IPR045867">
    <property type="entry name" value="DNA-dir_RpoC_beta_prime"/>
</dbReference>
<feature type="compositionally biased region" description="Low complexity" evidence="16">
    <location>
        <begin position="1507"/>
        <end position="1729"/>
    </location>
</feature>
<dbReference type="InterPro" id="IPR007083">
    <property type="entry name" value="RNA_pol_Rpb1_4"/>
</dbReference>
<keyword evidence="19" id="KW-1185">Reference proteome</keyword>
<dbReference type="PANTHER" id="PTHR19376">
    <property type="entry name" value="DNA-DIRECTED RNA POLYMERASE"/>
    <property type="match status" value="1"/>
</dbReference>
<dbReference type="OrthoDB" id="270392at2759"/>
<dbReference type="NCBIfam" id="NF006336">
    <property type="entry name" value="PRK08566.1"/>
    <property type="match status" value="1"/>
</dbReference>
<evidence type="ECO:0000256" key="15">
    <source>
        <dbReference type="RuleBase" id="RU004279"/>
    </source>
</evidence>
<keyword evidence="13" id="KW-0539">Nucleus</keyword>
<dbReference type="InterPro" id="IPR044893">
    <property type="entry name" value="RNA_pol_Rpb1_clamp_domain"/>
</dbReference>
<name>A0A1Y2C3T0_9FUNG</name>
<dbReference type="GO" id="GO:0003968">
    <property type="term" value="F:RNA-directed RNA polymerase activity"/>
    <property type="evidence" value="ECO:0007669"/>
    <property type="project" value="EnsemblFungi"/>
</dbReference>
<dbReference type="GO" id="GO:0006367">
    <property type="term" value="P:transcription initiation at RNA polymerase II promoter"/>
    <property type="evidence" value="ECO:0007669"/>
    <property type="project" value="EnsemblFungi"/>
</dbReference>
<dbReference type="Pfam" id="PF00623">
    <property type="entry name" value="RNA_pol_Rpb1_2"/>
    <property type="match status" value="1"/>
</dbReference>
<dbReference type="Gene3D" id="6.10.250.2940">
    <property type="match status" value="1"/>
</dbReference>
<dbReference type="PRINTS" id="PR01217">
    <property type="entry name" value="PRICHEXTENSN"/>
</dbReference>
<accession>A0A1Y2C3T0</accession>
<comment type="caution">
    <text evidence="18">The sequence shown here is derived from an EMBL/GenBank/DDBJ whole genome shotgun (WGS) entry which is preliminary data.</text>
</comment>
<comment type="similarity">
    <text evidence="2 15">Belongs to the RNA polymerase beta' chain family.</text>
</comment>
<dbReference type="Gene3D" id="1.10.132.30">
    <property type="match status" value="1"/>
</dbReference>
<evidence type="ECO:0000256" key="10">
    <source>
        <dbReference type="ARBA" id="ARBA00022842"/>
    </source>
</evidence>
<dbReference type="Gene3D" id="6.20.50.80">
    <property type="match status" value="1"/>
</dbReference>
<evidence type="ECO:0000256" key="2">
    <source>
        <dbReference type="ARBA" id="ARBA00006460"/>
    </source>
</evidence>
<dbReference type="GO" id="GO:0030643">
    <property type="term" value="P:intracellular phosphate ion homeostasis"/>
    <property type="evidence" value="ECO:0007669"/>
    <property type="project" value="EnsemblFungi"/>
</dbReference>
<feature type="compositionally biased region" description="Polar residues" evidence="16">
    <location>
        <begin position="1735"/>
        <end position="1756"/>
    </location>
</feature>
<keyword evidence="5 15" id="KW-0808">Transferase</keyword>
<keyword evidence="3 15" id="KW-0240">DNA-directed RNA polymerase</keyword>
<evidence type="ECO:0000313" key="19">
    <source>
        <dbReference type="Proteomes" id="UP000193642"/>
    </source>
</evidence>
<reference evidence="18 19" key="1">
    <citation type="submission" date="2016-07" db="EMBL/GenBank/DDBJ databases">
        <title>Pervasive Adenine N6-methylation of Active Genes in Fungi.</title>
        <authorList>
            <consortium name="DOE Joint Genome Institute"/>
            <person name="Mondo S.J."/>
            <person name="Dannebaum R.O."/>
            <person name="Kuo R.C."/>
            <person name="Labutti K."/>
            <person name="Haridas S."/>
            <person name="Kuo A."/>
            <person name="Salamov A."/>
            <person name="Ahrendt S.R."/>
            <person name="Lipzen A."/>
            <person name="Sullivan W."/>
            <person name="Andreopoulos W.B."/>
            <person name="Clum A."/>
            <person name="Lindquist E."/>
            <person name="Daum C."/>
            <person name="Ramamoorthy G.K."/>
            <person name="Gryganskyi A."/>
            <person name="Culley D."/>
            <person name="Magnuson J.K."/>
            <person name="James T.Y."/>
            <person name="O'Malley M.A."/>
            <person name="Stajich J.E."/>
            <person name="Spatafora J.W."/>
            <person name="Visel A."/>
            <person name="Grigoriev I.V."/>
        </authorList>
    </citation>
    <scope>NUCLEOTIDE SEQUENCE [LARGE SCALE GENOMIC DNA]</scope>
    <source>
        <strain evidence="18 19">JEL800</strain>
    </source>
</reference>
<evidence type="ECO:0000256" key="12">
    <source>
        <dbReference type="ARBA" id="ARBA00023163"/>
    </source>
</evidence>
<proteinExistence type="inferred from homology"/>
<comment type="catalytic activity">
    <reaction evidence="14 15">
        <text>RNA(n) + a ribonucleoside 5'-triphosphate = RNA(n+1) + diphosphate</text>
        <dbReference type="Rhea" id="RHEA:21248"/>
        <dbReference type="Rhea" id="RHEA-COMP:14527"/>
        <dbReference type="Rhea" id="RHEA-COMP:17342"/>
        <dbReference type="ChEBI" id="CHEBI:33019"/>
        <dbReference type="ChEBI" id="CHEBI:61557"/>
        <dbReference type="ChEBI" id="CHEBI:140395"/>
        <dbReference type="EC" id="2.7.7.6"/>
    </reaction>
</comment>
<organism evidence="18 19">
    <name type="scientific">Rhizoclosmatium globosum</name>
    <dbReference type="NCBI Taxonomy" id="329046"/>
    <lineage>
        <taxon>Eukaryota</taxon>
        <taxon>Fungi</taxon>
        <taxon>Fungi incertae sedis</taxon>
        <taxon>Chytridiomycota</taxon>
        <taxon>Chytridiomycota incertae sedis</taxon>
        <taxon>Chytridiomycetes</taxon>
        <taxon>Chytridiales</taxon>
        <taxon>Chytriomycetaceae</taxon>
        <taxon>Rhizoclosmatium</taxon>
    </lineage>
</organism>
<feature type="region of interest" description="Disordered" evidence="16">
    <location>
        <begin position="1507"/>
        <end position="1756"/>
    </location>
</feature>
<dbReference type="GO" id="GO:0180034">
    <property type="term" value="P:co-transcriptional lncRNA 3' end processing, cleavage and polyadenylation pathway"/>
    <property type="evidence" value="ECO:0007669"/>
    <property type="project" value="EnsemblFungi"/>
</dbReference>
<dbReference type="InterPro" id="IPR038120">
    <property type="entry name" value="Rpb1_funnel_sf"/>
</dbReference>
<keyword evidence="12 15" id="KW-0804">Transcription</keyword>
<feature type="region of interest" description="Disordered" evidence="16">
    <location>
        <begin position="722"/>
        <end position="741"/>
    </location>
</feature>
<dbReference type="InterPro" id="IPR038593">
    <property type="entry name" value="RNA_pol_Rpb1_7_sf"/>
</dbReference>
<evidence type="ECO:0000256" key="3">
    <source>
        <dbReference type="ARBA" id="ARBA00022478"/>
    </source>
</evidence>
<dbReference type="Proteomes" id="UP000193642">
    <property type="component" value="Unassembled WGS sequence"/>
</dbReference>
<evidence type="ECO:0000256" key="9">
    <source>
        <dbReference type="ARBA" id="ARBA00022833"/>
    </source>
</evidence>
<protein>
    <recommendedName>
        <fullName evidence="15">DNA-directed RNA polymerase subunit</fullName>
        <ecNumber evidence="15">2.7.7.6</ecNumber>
    </recommendedName>
</protein>
<dbReference type="InterPro" id="IPR000684">
    <property type="entry name" value="RNA_pol_II_repeat_euk"/>
</dbReference>
<dbReference type="Gene3D" id="4.10.860.120">
    <property type="entry name" value="RNA polymerase II, clamp domain"/>
    <property type="match status" value="1"/>
</dbReference>
<dbReference type="Gene3D" id="1.10.274.100">
    <property type="entry name" value="RNA polymerase Rpb1, domain 3"/>
    <property type="match status" value="1"/>
</dbReference>
<keyword evidence="10" id="KW-0460">Magnesium</keyword>
<dbReference type="CDD" id="cd02733">
    <property type="entry name" value="RNAP_II_RPB1_N"/>
    <property type="match status" value="1"/>
</dbReference>
<feature type="domain" description="RNA polymerase N-terminal" evidence="17">
    <location>
        <begin position="241"/>
        <end position="529"/>
    </location>
</feature>
<dbReference type="InterPro" id="IPR000722">
    <property type="entry name" value="RNA_pol_asu"/>
</dbReference>
<dbReference type="EMBL" id="MCGO01000033">
    <property type="protein sequence ID" value="ORY40955.1"/>
    <property type="molecule type" value="Genomic_DNA"/>
</dbReference>
<dbReference type="GO" id="GO:0003899">
    <property type="term" value="F:DNA-directed RNA polymerase activity"/>
    <property type="evidence" value="ECO:0007669"/>
    <property type="project" value="UniProtKB-EC"/>
</dbReference>
<dbReference type="GO" id="GO:0005665">
    <property type="term" value="C:RNA polymerase II, core complex"/>
    <property type="evidence" value="ECO:0007669"/>
    <property type="project" value="EnsemblFungi"/>
</dbReference>
<gene>
    <name evidence="18" type="ORF">BCR33DRAFT_826884</name>
</gene>
<evidence type="ECO:0000256" key="6">
    <source>
        <dbReference type="ARBA" id="ARBA00022695"/>
    </source>
</evidence>
<dbReference type="InterPro" id="IPR007080">
    <property type="entry name" value="RNA_pol_Rpb1_1"/>
</dbReference>
<dbReference type="PANTHER" id="PTHR19376:SF37">
    <property type="entry name" value="DNA-DIRECTED RNA POLYMERASE II SUBUNIT RPB1"/>
    <property type="match status" value="1"/>
</dbReference>
<evidence type="ECO:0000256" key="13">
    <source>
        <dbReference type="ARBA" id="ARBA00023242"/>
    </source>
</evidence>
<dbReference type="PROSITE" id="PS00115">
    <property type="entry name" value="RNA_POL_II_REPEAT"/>
    <property type="match status" value="19"/>
</dbReference>
<dbReference type="Pfam" id="PF04990">
    <property type="entry name" value="RNA_pol_Rpb1_7"/>
    <property type="match status" value="1"/>
</dbReference>
<dbReference type="GO" id="GO:0003677">
    <property type="term" value="F:DNA binding"/>
    <property type="evidence" value="ECO:0007669"/>
    <property type="project" value="UniProtKB-KW"/>
</dbReference>
<keyword evidence="8" id="KW-0677">Repeat</keyword>
<dbReference type="InterPro" id="IPR042102">
    <property type="entry name" value="RNA_pol_Rpb1_3_sf"/>
</dbReference>
<dbReference type="SUPFAM" id="SSF64484">
    <property type="entry name" value="beta and beta-prime subunits of DNA dependent RNA-polymerase"/>
    <property type="match status" value="1"/>
</dbReference>
<dbReference type="GO" id="GO:0046872">
    <property type="term" value="F:metal ion binding"/>
    <property type="evidence" value="ECO:0007669"/>
    <property type="project" value="UniProtKB-KW"/>
</dbReference>
<comment type="subcellular location">
    <subcellularLocation>
        <location evidence="1">Nucleus</location>
    </subcellularLocation>
</comment>
<evidence type="ECO:0000313" key="18">
    <source>
        <dbReference type="EMBL" id="ORY40955.1"/>
    </source>
</evidence>
<dbReference type="CDD" id="cd02584">
    <property type="entry name" value="RNAP_II_Rpb1_C"/>
    <property type="match status" value="1"/>
</dbReference>
<evidence type="ECO:0000256" key="16">
    <source>
        <dbReference type="SAM" id="MobiDB-lite"/>
    </source>
</evidence>
<dbReference type="GO" id="GO:0006368">
    <property type="term" value="P:transcription elongation by RNA polymerase II"/>
    <property type="evidence" value="ECO:0007669"/>
    <property type="project" value="EnsemblFungi"/>
</dbReference>
<evidence type="ECO:0000256" key="1">
    <source>
        <dbReference type="ARBA" id="ARBA00004123"/>
    </source>
</evidence>
<dbReference type="InterPro" id="IPR007066">
    <property type="entry name" value="RNA_pol_Rpb1_3"/>
</dbReference>
<dbReference type="Pfam" id="PF04998">
    <property type="entry name" value="RNA_pol_Rpb1_5"/>
    <property type="match status" value="1"/>
</dbReference>
<dbReference type="FunFam" id="1.10.274.100:FF:000001">
    <property type="entry name" value="DNA-directed RNA polymerase subunit"/>
    <property type="match status" value="1"/>
</dbReference>
<keyword evidence="4" id="KW-0597">Phosphoprotein</keyword>
<dbReference type="GO" id="GO:0000785">
    <property type="term" value="C:chromatin"/>
    <property type="evidence" value="ECO:0007669"/>
    <property type="project" value="EnsemblFungi"/>
</dbReference>
<dbReference type="STRING" id="329046.A0A1Y2C3T0"/>
<dbReference type="InterPro" id="IPR007081">
    <property type="entry name" value="RNA_pol_Rpb1_5"/>
</dbReference>
<comment type="function">
    <text evidence="15">DNA-dependent RNA polymerase catalyzes the transcription of DNA into RNA using the four ribonucleoside triphosphates as substrates.</text>
</comment>
<dbReference type="SMART" id="SM00663">
    <property type="entry name" value="RPOLA_N"/>
    <property type="match status" value="1"/>
</dbReference>
<dbReference type="Gene3D" id="2.40.40.20">
    <property type="match status" value="1"/>
</dbReference>